<protein>
    <submittedName>
        <fullName evidence="2">Uncharacterized protein</fullName>
    </submittedName>
</protein>
<name>X1HVH9_9ZZZZ</name>
<keyword evidence="1" id="KW-0472">Membrane</keyword>
<dbReference type="EMBL" id="BARU01025174">
    <property type="protein sequence ID" value="GAH57834.1"/>
    <property type="molecule type" value="Genomic_DNA"/>
</dbReference>
<gene>
    <name evidence="2" type="ORF">S03H2_40590</name>
</gene>
<keyword evidence="1" id="KW-1133">Transmembrane helix</keyword>
<feature type="transmembrane region" description="Helical" evidence="1">
    <location>
        <begin position="30"/>
        <end position="54"/>
    </location>
</feature>
<comment type="caution">
    <text evidence="2">The sequence shown here is derived from an EMBL/GenBank/DDBJ whole genome shotgun (WGS) entry which is preliminary data.</text>
</comment>
<dbReference type="AlphaFoldDB" id="X1HVH9"/>
<evidence type="ECO:0000256" key="1">
    <source>
        <dbReference type="SAM" id="Phobius"/>
    </source>
</evidence>
<reference evidence="2" key="1">
    <citation type="journal article" date="2014" name="Front. Microbiol.">
        <title>High frequency of phylogenetically diverse reductive dehalogenase-homologous genes in deep subseafloor sedimentary metagenomes.</title>
        <authorList>
            <person name="Kawai M."/>
            <person name="Futagami T."/>
            <person name="Toyoda A."/>
            <person name="Takaki Y."/>
            <person name="Nishi S."/>
            <person name="Hori S."/>
            <person name="Arai W."/>
            <person name="Tsubouchi T."/>
            <person name="Morono Y."/>
            <person name="Uchiyama I."/>
            <person name="Ito T."/>
            <person name="Fujiyama A."/>
            <person name="Inagaki F."/>
            <person name="Takami H."/>
        </authorList>
    </citation>
    <scope>NUCLEOTIDE SEQUENCE</scope>
    <source>
        <strain evidence="2">Expedition CK06-06</strain>
    </source>
</reference>
<organism evidence="2">
    <name type="scientific">marine sediment metagenome</name>
    <dbReference type="NCBI Taxonomy" id="412755"/>
    <lineage>
        <taxon>unclassified sequences</taxon>
        <taxon>metagenomes</taxon>
        <taxon>ecological metagenomes</taxon>
    </lineage>
</organism>
<sequence length="61" mass="6286">MTPNAWIRIVGCCCICILETAAILKGVNGATFGIAIAAIGGIVGSTSPIIANLFKTKNHKQ</sequence>
<accession>X1HVH9</accession>
<evidence type="ECO:0000313" key="2">
    <source>
        <dbReference type="EMBL" id="GAH57834.1"/>
    </source>
</evidence>
<keyword evidence="1" id="KW-0812">Transmembrane</keyword>
<proteinExistence type="predicted"/>
<feature type="transmembrane region" description="Helical" evidence="1">
    <location>
        <begin position="5"/>
        <end position="24"/>
    </location>
</feature>